<dbReference type="CDD" id="cd16325">
    <property type="entry name" value="LolA"/>
    <property type="match status" value="1"/>
</dbReference>
<evidence type="ECO:0000313" key="12">
    <source>
        <dbReference type="Proteomes" id="UP001589814"/>
    </source>
</evidence>
<accession>A0ABV6G409</accession>
<comment type="function">
    <text evidence="10">Participates in the translocation of lipoproteins from the inner membrane to the outer membrane. Only forms a complex with a lipoprotein if the residue after the N-terminal Cys is not an aspartate (The Asp acts as a targeting signal to indicate that the lipoprotein should stay in the inner membrane).</text>
</comment>
<dbReference type="EMBL" id="JBHLVX010000041">
    <property type="protein sequence ID" value="MFC0268315.1"/>
    <property type="molecule type" value="Genomic_DNA"/>
</dbReference>
<keyword evidence="11" id="KW-0449">Lipoprotein</keyword>
<feature type="chain" id="PRO_5044944118" description="Outer-membrane lipoprotein carrier protein" evidence="10">
    <location>
        <begin position="34"/>
        <end position="224"/>
    </location>
</feature>
<evidence type="ECO:0000256" key="1">
    <source>
        <dbReference type="ARBA" id="ARBA00004418"/>
    </source>
</evidence>
<keyword evidence="12" id="KW-1185">Reference proteome</keyword>
<dbReference type="PANTHER" id="PTHR35869">
    <property type="entry name" value="OUTER-MEMBRANE LIPOPROTEIN CARRIER PROTEIN"/>
    <property type="match status" value="1"/>
</dbReference>
<name>A0ABV6G409_9GAMM</name>
<dbReference type="Proteomes" id="UP001589814">
    <property type="component" value="Unassembled WGS sequence"/>
</dbReference>
<dbReference type="InterPro" id="IPR029046">
    <property type="entry name" value="LolA/LolB/LppX"/>
</dbReference>
<dbReference type="InterPro" id="IPR004564">
    <property type="entry name" value="OM_lipoprot_carrier_LolA-like"/>
</dbReference>
<evidence type="ECO:0000256" key="9">
    <source>
        <dbReference type="ARBA" id="ARBA00023186"/>
    </source>
</evidence>
<feature type="signal peptide" evidence="10">
    <location>
        <begin position="1"/>
        <end position="33"/>
    </location>
</feature>
<evidence type="ECO:0000256" key="8">
    <source>
        <dbReference type="ARBA" id="ARBA00022927"/>
    </source>
</evidence>
<evidence type="ECO:0000256" key="7">
    <source>
        <dbReference type="ARBA" id="ARBA00022764"/>
    </source>
</evidence>
<comment type="similarity">
    <text evidence="2 10">Belongs to the LolA family.</text>
</comment>
<dbReference type="Gene3D" id="2.50.20.10">
    <property type="entry name" value="Lipoprotein localisation LolA/LolB/LppX"/>
    <property type="match status" value="1"/>
</dbReference>
<evidence type="ECO:0000256" key="5">
    <source>
        <dbReference type="ARBA" id="ARBA00022448"/>
    </source>
</evidence>
<proteinExistence type="inferred from homology"/>
<dbReference type="HAMAP" id="MF_00240">
    <property type="entry name" value="LolA"/>
    <property type="match status" value="1"/>
</dbReference>
<dbReference type="RefSeq" id="WP_019952716.1">
    <property type="nucleotide sequence ID" value="NZ_JBHLVX010000041.1"/>
</dbReference>
<evidence type="ECO:0000256" key="3">
    <source>
        <dbReference type="ARBA" id="ARBA00011245"/>
    </source>
</evidence>
<keyword evidence="5 10" id="KW-0813">Transport</keyword>
<dbReference type="SUPFAM" id="SSF89392">
    <property type="entry name" value="Prokaryotic lipoproteins and lipoprotein localization factors"/>
    <property type="match status" value="1"/>
</dbReference>
<keyword evidence="7 10" id="KW-0574">Periplasm</keyword>
<evidence type="ECO:0000256" key="6">
    <source>
        <dbReference type="ARBA" id="ARBA00022729"/>
    </source>
</evidence>
<evidence type="ECO:0000256" key="10">
    <source>
        <dbReference type="HAMAP-Rule" id="MF_00240"/>
    </source>
</evidence>
<evidence type="ECO:0000313" key="11">
    <source>
        <dbReference type="EMBL" id="MFC0268315.1"/>
    </source>
</evidence>
<evidence type="ECO:0000256" key="2">
    <source>
        <dbReference type="ARBA" id="ARBA00007615"/>
    </source>
</evidence>
<protein>
    <recommendedName>
        <fullName evidence="4 10">Outer-membrane lipoprotein carrier protein</fullName>
    </recommendedName>
</protein>
<evidence type="ECO:0000256" key="4">
    <source>
        <dbReference type="ARBA" id="ARBA00014035"/>
    </source>
</evidence>
<gene>
    <name evidence="10 11" type="primary">lolA</name>
    <name evidence="11" type="ORF">ACFFHW_10030</name>
</gene>
<comment type="caution">
    <text evidence="11">The sequence shown here is derived from an EMBL/GenBank/DDBJ whole genome shotgun (WGS) entry which is preliminary data.</text>
</comment>
<sequence precursor="true">MIAMSRTLPAAMRRLLLTALALFVAVTALPAAAGQQNPDAARLTALLEPLRTYSADFTQQVVDGGGGNLQNASGHMWLSRPGRFNWQVDDPWRQTVVSDGQQVYLYDPDLEQVSIRPLDQRVTHTPALLLSGRADELTDNYRVSRRQQGTTEIFSLSPKAKDSLFEALELIFHSEQLAGINLTDSTGQRTEISFDNIEINPSISADRFSFDIPAGVDVIREGAG</sequence>
<organism evidence="11 12">
    <name type="scientific">Kushneria aurantia</name>
    <dbReference type="NCBI Taxonomy" id="504092"/>
    <lineage>
        <taxon>Bacteria</taxon>
        <taxon>Pseudomonadati</taxon>
        <taxon>Pseudomonadota</taxon>
        <taxon>Gammaproteobacteria</taxon>
        <taxon>Oceanospirillales</taxon>
        <taxon>Halomonadaceae</taxon>
        <taxon>Kushneria</taxon>
    </lineage>
</organism>
<dbReference type="PANTHER" id="PTHR35869:SF1">
    <property type="entry name" value="OUTER-MEMBRANE LIPOPROTEIN CARRIER PROTEIN"/>
    <property type="match status" value="1"/>
</dbReference>
<comment type="subcellular location">
    <subcellularLocation>
        <location evidence="1 10">Periplasm</location>
    </subcellularLocation>
</comment>
<keyword evidence="8 10" id="KW-0653">Protein transport</keyword>
<dbReference type="NCBIfam" id="TIGR00547">
    <property type="entry name" value="lolA"/>
    <property type="match status" value="1"/>
</dbReference>
<dbReference type="Pfam" id="PF03548">
    <property type="entry name" value="LolA"/>
    <property type="match status" value="1"/>
</dbReference>
<dbReference type="InterPro" id="IPR018323">
    <property type="entry name" value="OM_lipoprot_carrier_LolA_Pbac"/>
</dbReference>
<reference evidence="11 12" key="1">
    <citation type="submission" date="2024-09" db="EMBL/GenBank/DDBJ databases">
        <authorList>
            <person name="Sun Q."/>
            <person name="Mori K."/>
        </authorList>
    </citation>
    <scope>NUCLEOTIDE SEQUENCE [LARGE SCALE GENOMIC DNA]</scope>
    <source>
        <strain evidence="11 12">CCM 7415</strain>
    </source>
</reference>
<keyword evidence="9 10" id="KW-0143">Chaperone</keyword>
<comment type="subunit">
    <text evidence="3 10">Monomer.</text>
</comment>
<keyword evidence="6 10" id="KW-0732">Signal</keyword>